<dbReference type="RefSeq" id="WP_199469989.1">
    <property type="nucleotide sequence ID" value="NZ_JAEMNX010000027.1"/>
</dbReference>
<keyword evidence="1" id="KW-0812">Transmembrane</keyword>
<dbReference type="Proteomes" id="UP000628710">
    <property type="component" value="Unassembled WGS sequence"/>
</dbReference>
<keyword evidence="1" id="KW-1133">Transmembrane helix</keyword>
<reference evidence="2" key="1">
    <citation type="submission" date="2020-12" db="EMBL/GenBank/DDBJ databases">
        <title>Marinomonas arctica sp. nov., a psychrotolerant bacterium isolated from the Arctic.</title>
        <authorList>
            <person name="Zhang Y."/>
        </authorList>
    </citation>
    <scope>NUCLEOTIDE SEQUENCE</scope>
    <source>
        <strain evidence="2">C1424</strain>
    </source>
</reference>
<proteinExistence type="predicted"/>
<gene>
    <name evidence="2" type="ORF">I8J31_18115</name>
</gene>
<sequence length="134" mass="14092">MTQPLSWLAILSVVGAGQGAFFTLSLFTNKRGSTSELDIGVRKIWTLSSLPISPYIGGGIALVEGSKQTNSTGSYDTQKDSASGTWVGVGAYWDITRFFTLGVDMRLSNAEVKIAGEDMSAGGVNAGITAGLHW</sequence>
<dbReference type="InterPro" id="IPR011250">
    <property type="entry name" value="OMP/PagP_B-barrel"/>
</dbReference>
<evidence type="ECO:0000313" key="2">
    <source>
        <dbReference type="EMBL" id="MBJ7539595.1"/>
    </source>
</evidence>
<dbReference type="AlphaFoldDB" id="A0A934JNP7"/>
<keyword evidence="1" id="KW-0472">Membrane</keyword>
<accession>A0A934JNP7</accession>
<dbReference type="EMBL" id="JAEMNX010000027">
    <property type="protein sequence ID" value="MBJ7539595.1"/>
    <property type="molecule type" value="Genomic_DNA"/>
</dbReference>
<feature type="transmembrane region" description="Helical" evidence="1">
    <location>
        <begin position="6"/>
        <end position="27"/>
    </location>
</feature>
<comment type="caution">
    <text evidence="2">The sequence shown here is derived from an EMBL/GenBank/DDBJ whole genome shotgun (WGS) entry which is preliminary data.</text>
</comment>
<dbReference type="Gene3D" id="2.40.160.20">
    <property type="match status" value="1"/>
</dbReference>
<evidence type="ECO:0000256" key="1">
    <source>
        <dbReference type="SAM" id="Phobius"/>
    </source>
</evidence>
<evidence type="ECO:0000313" key="3">
    <source>
        <dbReference type="Proteomes" id="UP000628710"/>
    </source>
</evidence>
<name>A0A934JNP7_9GAMM</name>
<evidence type="ECO:0008006" key="4">
    <source>
        <dbReference type="Google" id="ProtNLM"/>
    </source>
</evidence>
<organism evidence="2 3">
    <name type="scientific">Marinomonas transparens</name>
    <dbReference type="NCBI Taxonomy" id="2795388"/>
    <lineage>
        <taxon>Bacteria</taxon>
        <taxon>Pseudomonadati</taxon>
        <taxon>Pseudomonadota</taxon>
        <taxon>Gammaproteobacteria</taxon>
        <taxon>Oceanospirillales</taxon>
        <taxon>Oceanospirillaceae</taxon>
        <taxon>Marinomonas</taxon>
    </lineage>
</organism>
<dbReference type="SUPFAM" id="SSF56925">
    <property type="entry name" value="OMPA-like"/>
    <property type="match status" value="1"/>
</dbReference>
<keyword evidence="3" id="KW-1185">Reference proteome</keyword>
<protein>
    <recommendedName>
        <fullName evidence="4">Outer membrane protein beta-barrel domain-containing protein</fullName>
    </recommendedName>
</protein>